<evidence type="ECO:0000256" key="1">
    <source>
        <dbReference type="ARBA" id="ARBA00004496"/>
    </source>
</evidence>
<comment type="similarity">
    <text evidence="2">Belongs to the class-I aminoacyl-tRNA synthetase family. Glutamate--tRNA ligase type 2 subfamily.</text>
</comment>
<evidence type="ECO:0000256" key="2">
    <source>
        <dbReference type="ARBA" id="ARBA00008927"/>
    </source>
</evidence>
<proteinExistence type="inferred from homology"/>
<evidence type="ECO:0000256" key="9">
    <source>
        <dbReference type="ARBA" id="ARBA00022917"/>
    </source>
</evidence>
<name>A0A0F7ZM23_9HYPO</name>
<dbReference type="Pfam" id="PF03950">
    <property type="entry name" value="tRNA-synt_1c_C"/>
    <property type="match status" value="1"/>
</dbReference>
<keyword evidence="8 13" id="KW-0067">ATP-binding</keyword>
<dbReference type="Proteomes" id="UP000054481">
    <property type="component" value="Unassembled WGS sequence"/>
</dbReference>
<dbReference type="GO" id="GO:0017102">
    <property type="term" value="C:methionyl glutamyl tRNA synthetase complex"/>
    <property type="evidence" value="ECO:0007669"/>
    <property type="project" value="TreeGrafter"/>
</dbReference>
<dbReference type="AlphaFoldDB" id="A0A0F7ZM23"/>
<dbReference type="GO" id="GO:0006424">
    <property type="term" value="P:glutamyl-tRNA aminoacylation"/>
    <property type="evidence" value="ECO:0007669"/>
    <property type="project" value="InterPro"/>
</dbReference>
<dbReference type="InterPro" id="IPR020058">
    <property type="entry name" value="Glu/Gln-tRNA-synth_Ib_cat-dom"/>
</dbReference>
<dbReference type="Gene3D" id="1.20.1050.10">
    <property type="match status" value="1"/>
</dbReference>
<evidence type="ECO:0000256" key="8">
    <source>
        <dbReference type="ARBA" id="ARBA00022840"/>
    </source>
</evidence>
<evidence type="ECO:0000256" key="7">
    <source>
        <dbReference type="ARBA" id="ARBA00022741"/>
    </source>
</evidence>
<dbReference type="InterPro" id="IPR014729">
    <property type="entry name" value="Rossmann-like_a/b/a_fold"/>
</dbReference>
<evidence type="ECO:0000256" key="14">
    <source>
        <dbReference type="SAM" id="MobiDB-lite"/>
    </source>
</evidence>
<evidence type="ECO:0000256" key="5">
    <source>
        <dbReference type="ARBA" id="ARBA00022553"/>
    </source>
</evidence>
<dbReference type="FunFam" id="1.10.1160.10:FF:000001">
    <property type="entry name" value="Glutamine--tRNA ligase"/>
    <property type="match status" value="1"/>
</dbReference>
<dbReference type="InterPro" id="IPR000924">
    <property type="entry name" value="Glu/Gln-tRNA-synth"/>
</dbReference>
<dbReference type="PANTHER" id="PTHR43097:SF5">
    <property type="entry name" value="GLUTAMATE--TRNA LIGASE"/>
    <property type="match status" value="1"/>
</dbReference>
<dbReference type="Pfam" id="PF20974">
    <property type="entry name" value="tRNA-synt_1c_C2"/>
    <property type="match status" value="1"/>
</dbReference>
<feature type="domain" description="tRNA synthetases class I (E and Q) anti-codon binding" evidence="17">
    <location>
        <begin position="637"/>
        <end position="711"/>
    </location>
</feature>
<evidence type="ECO:0000313" key="19">
    <source>
        <dbReference type="Proteomes" id="UP000054481"/>
    </source>
</evidence>
<evidence type="ECO:0000256" key="3">
    <source>
        <dbReference type="ARBA" id="ARBA00012835"/>
    </source>
</evidence>
<dbReference type="OrthoDB" id="10250478at2759"/>
<keyword evidence="5" id="KW-0597">Phosphoprotein</keyword>
<feature type="region of interest" description="Disordered" evidence="14">
    <location>
        <begin position="324"/>
        <end position="343"/>
    </location>
</feature>
<dbReference type="InterPro" id="IPR020056">
    <property type="entry name" value="Rbsml_bL25/Gln-tRNA_synth_N"/>
</dbReference>
<dbReference type="InterPro" id="IPR001412">
    <property type="entry name" value="aa-tRNA-synth_I_CS"/>
</dbReference>
<keyword evidence="7 13" id="KW-0547">Nucleotide-binding</keyword>
<feature type="domain" description="Glutamyl/glutaminyl-tRNA synthetase class Ib catalytic" evidence="15">
    <location>
        <begin position="228"/>
        <end position="531"/>
    </location>
</feature>
<comment type="catalytic activity">
    <reaction evidence="12">
        <text>tRNA(Glu) + L-glutamate + ATP = L-glutamyl-tRNA(Glu) + AMP + diphosphate</text>
        <dbReference type="Rhea" id="RHEA:23540"/>
        <dbReference type="Rhea" id="RHEA-COMP:9663"/>
        <dbReference type="Rhea" id="RHEA-COMP:9680"/>
        <dbReference type="ChEBI" id="CHEBI:29985"/>
        <dbReference type="ChEBI" id="CHEBI:30616"/>
        <dbReference type="ChEBI" id="CHEBI:33019"/>
        <dbReference type="ChEBI" id="CHEBI:78442"/>
        <dbReference type="ChEBI" id="CHEBI:78520"/>
        <dbReference type="ChEBI" id="CHEBI:456215"/>
        <dbReference type="EC" id="6.1.1.17"/>
    </reaction>
</comment>
<dbReference type="SUPFAM" id="SSF50715">
    <property type="entry name" value="Ribosomal protein L25-like"/>
    <property type="match status" value="1"/>
</dbReference>
<evidence type="ECO:0000256" key="11">
    <source>
        <dbReference type="ARBA" id="ARBA00030865"/>
    </source>
</evidence>
<dbReference type="InterPro" id="IPR020059">
    <property type="entry name" value="Glu/Gln-tRNA-synth_Ib_codon-bd"/>
</dbReference>
<dbReference type="InterPro" id="IPR050132">
    <property type="entry name" value="Gln/Glu-tRNA_Ligase"/>
</dbReference>
<evidence type="ECO:0000256" key="10">
    <source>
        <dbReference type="ARBA" id="ARBA00023146"/>
    </source>
</evidence>
<dbReference type="Pfam" id="PF00749">
    <property type="entry name" value="tRNA-synt_1c"/>
    <property type="match status" value="1"/>
</dbReference>
<dbReference type="FunFam" id="2.40.240.10:FF:000004">
    <property type="entry name" value="Glutamyl-tRNA synthetase, cytoplasmic"/>
    <property type="match status" value="1"/>
</dbReference>
<dbReference type="PRINTS" id="PR00987">
    <property type="entry name" value="TRNASYNTHGLU"/>
</dbReference>
<organism evidence="18 19">
    <name type="scientific">Hirsutella minnesotensis 3608</name>
    <dbReference type="NCBI Taxonomy" id="1043627"/>
    <lineage>
        <taxon>Eukaryota</taxon>
        <taxon>Fungi</taxon>
        <taxon>Dikarya</taxon>
        <taxon>Ascomycota</taxon>
        <taxon>Pezizomycotina</taxon>
        <taxon>Sordariomycetes</taxon>
        <taxon>Hypocreomycetidae</taxon>
        <taxon>Hypocreales</taxon>
        <taxon>Ophiocordycipitaceae</taxon>
        <taxon>Hirsutella</taxon>
    </lineage>
</organism>
<feature type="compositionally biased region" description="Basic and acidic residues" evidence="14">
    <location>
        <begin position="324"/>
        <end position="335"/>
    </location>
</feature>
<sequence>MSALQQSTIQLPSADENTQPMAAMEVVVGSDPAIALPAIVLADFAAKSQRLPSLQKTIHNSPALLGGASVRLTSDEDESFVDDAAIDYLTFITRDTDSDGPENASSTKWITKRSTFGAKSYHVLNKALAELDLHLTLRTYIAGFRIAAADLAVWATLRANHRALSLVKKFHRNVLRWYEHVEYSAPWVSEALAFMTNSANDRTKEKADASARGAGYEIDLPQIKGPMVTRFPPEPSGYLHVGHAKAALLNDFFAHQKPGGTLICRFDDTNPSNESMEFQNAIIDDLRLMGVIPDKTSFSSDYFQVMYDYAIQLINDGKAFADDSELGKGDEDRKNRLPSKRRGLSVQQTLAKFAEMKAGSEQGQRWCLRAKIVYDSPNGTLRDPVIYRCNLTPHHRTGTAWKIYPTYDFCAPILDSLEGVTLALRTNEFRDRNAQYEWFQDALGLRKVDIWDFSRINFIRTVLSKRKLTKIVNGGTVGGWDDPRMPTIRGIVRRGMTVQALRKFILQQGPSRNVLNLEWGALWALNKKYVDPICSRHTAVVAKDTVTCTLLGIDEPSMVTKPKYHKNLDLGTKKIVLDRTILIEQVDALDLAIGEEITLMNWGNAFVRGITRIDDSSPIKAMTLELNLGGDVKKTKKITWLAAAADNLVPVDLVSFDYLITKNKLEKTDKIEDFLAPKTEFREQAFADCNVSDLKPGAMVQFERKGYFVLDGRHPQDSSRLVFFDIPSGKS</sequence>
<evidence type="ECO:0000256" key="4">
    <source>
        <dbReference type="ARBA" id="ARBA00022490"/>
    </source>
</evidence>
<evidence type="ECO:0000256" key="6">
    <source>
        <dbReference type="ARBA" id="ARBA00022598"/>
    </source>
</evidence>
<dbReference type="Gene3D" id="2.40.240.10">
    <property type="entry name" value="Ribosomal Protein L25, Chain P"/>
    <property type="match status" value="1"/>
</dbReference>
<evidence type="ECO:0000259" key="15">
    <source>
        <dbReference type="Pfam" id="PF00749"/>
    </source>
</evidence>
<keyword evidence="6 13" id="KW-0436">Ligase</keyword>
<dbReference type="SUPFAM" id="SSF52374">
    <property type="entry name" value="Nucleotidylyl transferase"/>
    <property type="match status" value="1"/>
</dbReference>
<dbReference type="FunFam" id="3.40.50.620:FF:000037">
    <property type="entry name" value="Glutamine--tRNA ligase cytoplasmic"/>
    <property type="match status" value="1"/>
</dbReference>
<keyword evidence="19" id="KW-1185">Reference proteome</keyword>
<gene>
    <name evidence="18" type="ORF">HIM_03788</name>
</gene>
<evidence type="ECO:0000259" key="16">
    <source>
        <dbReference type="Pfam" id="PF03950"/>
    </source>
</evidence>
<evidence type="ECO:0000256" key="12">
    <source>
        <dbReference type="ARBA" id="ARBA00048351"/>
    </source>
</evidence>
<dbReference type="SUPFAM" id="SSF47616">
    <property type="entry name" value="GST C-terminal domain-like"/>
    <property type="match status" value="1"/>
</dbReference>
<dbReference type="GO" id="GO:0004818">
    <property type="term" value="F:glutamate-tRNA ligase activity"/>
    <property type="evidence" value="ECO:0007669"/>
    <property type="project" value="UniProtKB-EC"/>
</dbReference>
<dbReference type="EMBL" id="KQ030509">
    <property type="protein sequence ID" value="KJZ76911.1"/>
    <property type="molecule type" value="Genomic_DNA"/>
</dbReference>
<evidence type="ECO:0000256" key="13">
    <source>
        <dbReference type="RuleBase" id="RU363037"/>
    </source>
</evidence>
<dbReference type="InterPro" id="IPR011035">
    <property type="entry name" value="Ribosomal_bL25/Gln-tRNA_synth"/>
</dbReference>
<keyword evidence="9 13" id="KW-0648">Protein biosynthesis</keyword>
<dbReference type="EC" id="6.1.1.17" evidence="3"/>
<keyword evidence="4" id="KW-0963">Cytoplasm</keyword>
<accession>A0A0F7ZM23</accession>
<evidence type="ECO:0000259" key="17">
    <source>
        <dbReference type="Pfam" id="PF20974"/>
    </source>
</evidence>
<dbReference type="InterPro" id="IPR004526">
    <property type="entry name" value="Glu-tRNA-synth_arc/euk"/>
</dbReference>
<comment type="subcellular location">
    <subcellularLocation>
        <location evidence="1">Cytoplasm</location>
    </subcellularLocation>
</comment>
<protein>
    <recommendedName>
        <fullName evidence="3">glutamate--tRNA ligase</fullName>
        <ecNumber evidence="3">6.1.1.17</ecNumber>
    </recommendedName>
    <alternativeName>
        <fullName evidence="11">Glutamyl-tRNA synthetase</fullName>
    </alternativeName>
</protein>
<dbReference type="NCBIfam" id="TIGR00463">
    <property type="entry name" value="gltX_arch"/>
    <property type="match status" value="1"/>
</dbReference>
<dbReference type="InterPro" id="IPR049437">
    <property type="entry name" value="tRNA-synt_1c_C2"/>
</dbReference>
<reference evidence="18 19" key="1">
    <citation type="journal article" date="2014" name="Genome Biol. Evol.">
        <title>Comparative genomics and transcriptomics analyses reveal divergent lifestyle features of nematode endoparasitic fungus Hirsutella minnesotensis.</title>
        <authorList>
            <person name="Lai Y."/>
            <person name="Liu K."/>
            <person name="Zhang X."/>
            <person name="Zhang X."/>
            <person name="Li K."/>
            <person name="Wang N."/>
            <person name="Shu C."/>
            <person name="Wu Y."/>
            <person name="Wang C."/>
            <person name="Bushley K.E."/>
            <person name="Xiang M."/>
            <person name="Liu X."/>
        </authorList>
    </citation>
    <scope>NUCLEOTIDE SEQUENCE [LARGE SCALE GENOMIC DNA]</scope>
    <source>
        <strain evidence="18 19">3608</strain>
    </source>
</reference>
<feature type="domain" description="Glutamyl/glutaminyl-tRNA synthetase class Ib anti-codon binding" evidence="16">
    <location>
        <begin position="534"/>
        <end position="620"/>
    </location>
</feature>
<dbReference type="PANTHER" id="PTHR43097">
    <property type="entry name" value="GLUTAMINE-TRNA LIGASE"/>
    <property type="match status" value="1"/>
</dbReference>
<dbReference type="Gene3D" id="3.40.50.620">
    <property type="entry name" value="HUPs"/>
    <property type="match status" value="1"/>
</dbReference>
<dbReference type="GO" id="GO:0005829">
    <property type="term" value="C:cytosol"/>
    <property type="evidence" value="ECO:0007669"/>
    <property type="project" value="TreeGrafter"/>
</dbReference>
<dbReference type="FunFam" id="3.90.800.10:FF:000001">
    <property type="entry name" value="Glutamine--tRNA ligase"/>
    <property type="match status" value="1"/>
</dbReference>
<dbReference type="PROSITE" id="PS00178">
    <property type="entry name" value="AA_TRNA_LIGASE_I"/>
    <property type="match status" value="1"/>
</dbReference>
<keyword evidence="10 13" id="KW-0030">Aminoacyl-tRNA synthetase</keyword>
<dbReference type="GO" id="GO:0005524">
    <property type="term" value="F:ATP binding"/>
    <property type="evidence" value="ECO:0007669"/>
    <property type="project" value="UniProtKB-KW"/>
</dbReference>
<dbReference type="InterPro" id="IPR036282">
    <property type="entry name" value="Glutathione-S-Trfase_C_sf"/>
</dbReference>
<evidence type="ECO:0000313" key="18">
    <source>
        <dbReference type="EMBL" id="KJZ76911.1"/>
    </source>
</evidence>